<evidence type="ECO:0000256" key="1">
    <source>
        <dbReference type="SAM" id="MobiDB-lite"/>
    </source>
</evidence>
<reference evidence="3 4" key="1">
    <citation type="submission" date="2020-08" db="EMBL/GenBank/DDBJ databases">
        <title>Genomic Encyclopedia of Type Strains, Phase IV (KMG-IV): sequencing the most valuable type-strain genomes for metagenomic binning, comparative biology and taxonomic classification.</title>
        <authorList>
            <person name="Goeker M."/>
        </authorList>
    </citation>
    <scope>NUCLEOTIDE SEQUENCE [LARGE SCALE GENOMIC DNA]</scope>
    <source>
        <strain evidence="3 4">YC6886</strain>
    </source>
</reference>
<feature type="region of interest" description="Disordered" evidence="1">
    <location>
        <begin position="54"/>
        <end position="83"/>
    </location>
</feature>
<dbReference type="Proteomes" id="UP000557717">
    <property type="component" value="Unassembled WGS sequence"/>
</dbReference>
<gene>
    <name evidence="3" type="ORF">HNR46_001140</name>
</gene>
<sequence>MTLPIAITEADGFALSMIGILTLSLMTLLGIFVAILRSAAKRDPEVEALIEEVTRTAPPTPVGSPEPSTHEPWEREGDWWKKG</sequence>
<proteinExistence type="predicted"/>
<evidence type="ECO:0000256" key="2">
    <source>
        <dbReference type="SAM" id="Phobius"/>
    </source>
</evidence>
<name>A0A840V1H0_9BACT</name>
<keyword evidence="2" id="KW-0812">Transmembrane</keyword>
<evidence type="ECO:0000313" key="3">
    <source>
        <dbReference type="EMBL" id="MBB5350906.1"/>
    </source>
</evidence>
<evidence type="ECO:0000313" key="4">
    <source>
        <dbReference type="Proteomes" id="UP000557717"/>
    </source>
</evidence>
<feature type="transmembrane region" description="Helical" evidence="2">
    <location>
        <begin position="12"/>
        <end position="36"/>
    </location>
</feature>
<accession>A0A840V1H0</accession>
<keyword evidence="2" id="KW-0472">Membrane</keyword>
<keyword evidence="2" id="KW-1133">Transmembrane helix</keyword>
<keyword evidence="4" id="KW-1185">Reference proteome</keyword>
<dbReference type="AlphaFoldDB" id="A0A840V1H0"/>
<comment type="caution">
    <text evidence="3">The sequence shown here is derived from an EMBL/GenBank/DDBJ whole genome shotgun (WGS) entry which is preliminary data.</text>
</comment>
<organism evidence="3 4">
    <name type="scientific">Haloferula luteola</name>
    <dbReference type="NCBI Taxonomy" id="595692"/>
    <lineage>
        <taxon>Bacteria</taxon>
        <taxon>Pseudomonadati</taxon>
        <taxon>Verrucomicrobiota</taxon>
        <taxon>Verrucomicrobiia</taxon>
        <taxon>Verrucomicrobiales</taxon>
        <taxon>Verrucomicrobiaceae</taxon>
        <taxon>Haloferula</taxon>
    </lineage>
</organism>
<dbReference type="RefSeq" id="WP_184016604.1">
    <property type="nucleotide sequence ID" value="NZ_JACHFD010000004.1"/>
</dbReference>
<dbReference type="EMBL" id="JACHFD010000004">
    <property type="protein sequence ID" value="MBB5350906.1"/>
    <property type="molecule type" value="Genomic_DNA"/>
</dbReference>
<protein>
    <submittedName>
        <fullName evidence="3">Uncharacterized protein</fullName>
    </submittedName>
</protein>
<feature type="compositionally biased region" description="Basic and acidic residues" evidence="1">
    <location>
        <begin position="68"/>
        <end position="83"/>
    </location>
</feature>